<sequence length="199" mass="21751">MRGRREERIEAAIDQTAAAVFAVAVAFVVIVAMREALPLPRLGAGALLFGALAYEACAGALRRVPAGGEAFSSSSFDLPDLEFEEELLLTEQAKLLFTEEELLLTEQVELLLTEEDRFRPMAASEADELVLDDILAELGPESRVVRLFDRAAMPTPGQLNDRIERHLRGAPSQQAQRPQTADASEALHEALAELRRSLG</sequence>
<name>A0ABP7LWI4_9SPHN</name>
<dbReference type="RefSeq" id="WP_344700422.1">
    <property type="nucleotide sequence ID" value="NZ_BAABBM010000001.1"/>
</dbReference>
<dbReference type="Proteomes" id="UP001500827">
    <property type="component" value="Unassembled WGS sequence"/>
</dbReference>
<keyword evidence="1" id="KW-1133">Transmembrane helix</keyword>
<keyword evidence="1" id="KW-0472">Membrane</keyword>
<evidence type="ECO:0000313" key="3">
    <source>
        <dbReference type="Proteomes" id="UP001500827"/>
    </source>
</evidence>
<evidence type="ECO:0000256" key="1">
    <source>
        <dbReference type="SAM" id="Phobius"/>
    </source>
</evidence>
<organism evidence="2 3">
    <name type="scientific">Sphingomonas limnosediminicola</name>
    <dbReference type="NCBI Taxonomy" id="940133"/>
    <lineage>
        <taxon>Bacteria</taxon>
        <taxon>Pseudomonadati</taxon>
        <taxon>Pseudomonadota</taxon>
        <taxon>Alphaproteobacteria</taxon>
        <taxon>Sphingomonadales</taxon>
        <taxon>Sphingomonadaceae</taxon>
        <taxon>Sphingomonas</taxon>
    </lineage>
</organism>
<proteinExistence type="predicted"/>
<dbReference type="EMBL" id="BAABBM010000001">
    <property type="protein sequence ID" value="GAA3909028.1"/>
    <property type="molecule type" value="Genomic_DNA"/>
</dbReference>
<gene>
    <name evidence="2" type="ORF">GCM10022276_29120</name>
</gene>
<protein>
    <submittedName>
        <fullName evidence="2">Uncharacterized protein</fullName>
    </submittedName>
</protein>
<reference evidence="3" key="1">
    <citation type="journal article" date="2019" name="Int. J. Syst. Evol. Microbiol.">
        <title>The Global Catalogue of Microorganisms (GCM) 10K type strain sequencing project: providing services to taxonomists for standard genome sequencing and annotation.</title>
        <authorList>
            <consortium name="The Broad Institute Genomics Platform"/>
            <consortium name="The Broad Institute Genome Sequencing Center for Infectious Disease"/>
            <person name="Wu L."/>
            <person name="Ma J."/>
        </authorList>
    </citation>
    <scope>NUCLEOTIDE SEQUENCE [LARGE SCALE GENOMIC DNA]</scope>
    <source>
        <strain evidence="3">JCM 17543</strain>
    </source>
</reference>
<accession>A0ABP7LWI4</accession>
<comment type="caution">
    <text evidence="2">The sequence shown here is derived from an EMBL/GenBank/DDBJ whole genome shotgun (WGS) entry which is preliminary data.</text>
</comment>
<evidence type="ECO:0000313" key="2">
    <source>
        <dbReference type="EMBL" id="GAA3909028.1"/>
    </source>
</evidence>
<keyword evidence="3" id="KW-1185">Reference proteome</keyword>
<feature type="transmembrane region" description="Helical" evidence="1">
    <location>
        <begin position="12"/>
        <end position="33"/>
    </location>
</feature>
<keyword evidence="1" id="KW-0812">Transmembrane</keyword>